<dbReference type="Bgee" id="WBGene00044762">
    <property type="expression patterns" value="Expressed in pharyngeal muscle cell (C elegans) and 4 other cell types or tissues"/>
</dbReference>
<keyword evidence="2" id="KW-0472">Membrane</keyword>
<feature type="region of interest" description="Disordered" evidence="1">
    <location>
        <begin position="88"/>
        <end position="133"/>
    </location>
</feature>
<dbReference type="InParanoid" id="Q27GV3"/>
<feature type="compositionally biased region" description="Polar residues" evidence="1">
    <location>
        <begin position="98"/>
        <end position="114"/>
    </location>
</feature>
<evidence type="ECO:0007829" key="6">
    <source>
        <dbReference type="PeptideAtlas" id="Q27GV3"/>
    </source>
</evidence>
<sequence length="168" mass="19473">MSAKNRLDVFDKKTRDVIESDLVKMRGYKRNIGSRNQEMTMKNVEKKVEQMGAKNEEMFSMISKIMQKPNSTGHLQWDSQTLADLMNKSDSFDDDQESLNMPRSSESSAMSVRNRTLERQSEPVRKSPKAAPKVKNEAGITASYVFYRFLFMFIAIFVVPFITSYFRQ</sequence>
<evidence type="ECO:0000313" key="4">
    <source>
        <dbReference type="Proteomes" id="UP000001940"/>
    </source>
</evidence>
<dbReference type="Proteomes" id="UP000001940">
    <property type="component" value="Chromosome III"/>
</dbReference>
<evidence type="ECO:0000313" key="3">
    <source>
        <dbReference type="EMBL" id="CCD62542.1"/>
    </source>
</evidence>
<dbReference type="AGR" id="WB:WBGene00044762"/>
<evidence type="ECO:0000313" key="5">
    <source>
        <dbReference type="WormBase" id="ZK688.11"/>
    </source>
</evidence>
<reference evidence="3 4" key="1">
    <citation type="journal article" date="1998" name="Science">
        <title>Genome sequence of the nematode C. elegans: a platform for investigating biology.</title>
        <authorList>
            <consortium name="The C. elegans sequencing consortium"/>
            <person name="Sulson J.E."/>
            <person name="Waterston R."/>
        </authorList>
    </citation>
    <scope>NUCLEOTIDE SEQUENCE [LARGE SCALE GENOMIC DNA]</scope>
    <source>
        <strain evidence="3 4">Bristol N2</strain>
    </source>
</reference>
<dbReference type="HOGENOM" id="CLU_1587996_0_0_1"/>
<dbReference type="OrthoDB" id="10566372at2759"/>
<feature type="transmembrane region" description="Helical" evidence="2">
    <location>
        <begin position="145"/>
        <end position="166"/>
    </location>
</feature>
<feature type="compositionally biased region" description="Basic and acidic residues" evidence="1">
    <location>
        <begin position="115"/>
        <end position="125"/>
    </location>
</feature>
<dbReference type="AlphaFoldDB" id="Q27GV3"/>
<dbReference type="GeneID" id="4363059"/>
<dbReference type="FunCoup" id="Q27GV3">
    <property type="interactions" value="1214"/>
</dbReference>
<keyword evidence="6" id="KW-1267">Proteomics identification</keyword>
<dbReference type="RefSeq" id="NP_001040896.1">
    <property type="nucleotide sequence ID" value="NM_001047431.2"/>
</dbReference>
<dbReference type="CTD" id="4363059"/>
<dbReference type="UCSC" id="ZK688.11">
    <property type="organism name" value="c. elegans"/>
</dbReference>
<dbReference type="OMA" id="STSMARQ"/>
<accession>Q27GV3</accession>
<organism evidence="3 4">
    <name type="scientific">Caenorhabditis elegans</name>
    <dbReference type="NCBI Taxonomy" id="6239"/>
    <lineage>
        <taxon>Eukaryota</taxon>
        <taxon>Metazoa</taxon>
        <taxon>Ecdysozoa</taxon>
        <taxon>Nematoda</taxon>
        <taxon>Chromadorea</taxon>
        <taxon>Rhabditida</taxon>
        <taxon>Rhabditina</taxon>
        <taxon>Rhabditomorpha</taxon>
        <taxon>Rhabditoidea</taxon>
        <taxon>Rhabditidae</taxon>
        <taxon>Peloderinae</taxon>
        <taxon>Caenorhabditis</taxon>
    </lineage>
</organism>
<dbReference type="EMBL" id="BX284603">
    <property type="protein sequence ID" value="CCD62542.1"/>
    <property type="molecule type" value="Genomic_DNA"/>
</dbReference>
<keyword evidence="2 3" id="KW-0812">Transmembrane</keyword>
<dbReference type="eggNOG" id="KOG3224">
    <property type="taxonomic scope" value="Eukaryota"/>
</dbReference>
<keyword evidence="2" id="KW-1133">Transmembrane helix</keyword>
<keyword evidence="4" id="KW-1185">Reference proteome</keyword>
<name>Q27GV3_CAEEL</name>
<protein>
    <submittedName>
        <fullName evidence="3">Transmembrane protein</fullName>
    </submittedName>
</protein>
<evidence type="ECO:0000256" key="2">
    <source>
        <dbReference type="SAM" id="Phobius"/>
    </source>
</evidence>
<dbReference type="PaxDb" id="6239-ZK688.11"/>
<dbReference type="WormBase" id="ZK688.11">
    <property type="protein sequence ID" value="CE40003"/>
    <property type="gene ID" value="WBGene00044762"/>
</dbReference>
<evidence type="ECO:0000256" key="1">
    <source>
        <dbReference type="SAM" id="MobiDB-lite"/>
    </source>
</evidence>
<proteinExistence type="evidence at protein level"/>
<dbReference type="PeptideAtlas" id="Q27GV3"/>
<gene>
    <name evidence="3" type="ORF">CELE_ZK688.11</name>
    <name evidence="3 5" type="ORF">ZK688.11</name>
</gene>
<dbReference type="KEGG" id="cel:CELE_ZK688.11"/>